<keyword evidence="3" id="KW-0663">Pyridoxal phosphate</keyword>
<dbReference type="InterPro" id="IPR015421">
    <property type="entry name" value="PyrdxlP-dep_Trfase_major"/>
</dbReference>
<feature type="non-terminal residue" evidence="4">
    <location>
        <position position="217"/>
    </location>
</feature>
<evidence type="ECO:0000256" key="2">
    <source>
        <dbReference type="ARBA" id="ARBA00022801"/>
    </source>
</evidence>
<dbReference type="GO" id="GO:0030170">
    <property type="term" value="F:pyridoxal phosphate binding"/>
    <property type="evidence" value="ECO:0007669"/>
    <property type="project" value="InterPro"/>
</dbReference>
<dbReference type="GO" id="GO:0009435">
    <property type="term" value="P:NAD+ biosynthetic process"/>
    <property type="evidence" value="ECO:0007669"/>
    <property type="project" value="InterPro"/>
</dbReference>
<accession>A0A3S5CC19</accession>
<proteinExistence type="predicted"/>
<gene>
    <name evidence="4" type="ORF">PXEA_LOCUS2127</name>
</gene>
<name>A0A3S5CC19_9PLAT</name>
<evidence type="ECO:0000256" key="3">
    <source>
        <dbReference type="ARBA" id="ARBA00022898"/>
    </source>
</evidence>
<dbReference type="GO" id="GO:0019441">
    <property type="term" value="P:L-tryptophan catabolic process to kynurenine"/>
    <property type="evidence" value="ECO:0007669"/>
    <property type="project" value="TreeGrafter"/>
</dbReference>
<dbReference type="PANTHER" id="PTHR14084:SF0">
    <property type="entry name" value="KYNURENINASE"/>
    <property type="match status" value="1"/>
</dbReference>
<dbReference type="GO" id="GO:0005737">
    <property type="term" value="C:cytoplasm"/>
    <property type="evidence" value="ECO:0007669"/>
    <property type="project" value="InterPro"/>
</dbReference>
<dbReference type="PANTHER" id="PTHR14084">
    <property type="entry name" value="KYNURENINASE"/>
    <property type="match status" value="1"/>
</dbReference>
<dbReference type="Gene3D" id="3.90.1150.10">
    <property type="entry name" value="Aspartate Aminotransferase, domain 1"/>
    <property type="match status" value="1"/>
</dbReference>
<dbReference type="Proteomes" id="UP000784294">
    <property type="component" value="Unassembled WGS sequence"/>
</dbReference>
<reference evidence="4" key="1">
    <citation type="submission" date="2018-11" db="EMBL/GenBank/DDBJ databases">
        <authorList>
            <consortium name="Pathogen Informatics"/>
        </authorList>
    </citation>
    <scope>NUCLEOTIDE SEQUENCE</scope>
</reference>
<dbReference type="GO" id="GO:0043420">
    <property type="term" value="P:anthranilate metabolic process"/>
    <property type="evidence" value="ECO:0007669"/>
    <property type="project" value="TreeGrafter"/>
</dbReference>
<dbReference type="OrthoDB" id="5978656at2759"/>
<dbReference type="Gene3D" id="3.40.640.10">
    <property type="entry name" value="Type I PLP-dependent aspartate aminotransferase-like (Major domain)"/>
    <property type="match status" value="1"/>
</dbReference>
<dbReference type="GO" id="GO:0030429">
    <property type="term" value="F:kynureninase activity"/>
    <property type="evidence" value="ECO:0007669"/>
    <property type="project" value="InterPro"/>
</dbReference>
<evidence type="ECO:0000256" key="1">
    <source>
        <dbReference type="ARBA" id="ARBA00022642"/>
    </source>
</evidence>
<sequence>MPPVVRALARNQVRLAHGRYIQASQRWPQSANRSADTNAVNPLYTSPLCSALPTYYRPMADDENHNCNHSPNDDLDFPCLLASKWPGQTLDVDSVQVAELLDGHDELSRYRDEFWLPRLQDLAELVGLELQPARGLDDSTGRVDLDRPTVYLCGHSLGLQPRAATCLVDSAMRQWASLGVLVHRSGSYPASKCDLTLAQDTARLVVGAKADEVGIAN</sequence>
<dbReference type="InterPro" id="IPR010111">
    <property type="entry name" value="Kynureninase"/>
</dbReference>
<evidence type="ECO:0000313" key="5">
    <source>
        <dbReference type="Proteomes" id="UP000784294"/>
    </source>
</evidence>
<comment type="caution">
    <text evidence="4">The sequence shown here is derived from an EMBL/GenBank/DDBJ whole genome shotgun (WGS) entry which is preliminary data.</text>
</comment>
<dbReference type="AlphaFoldDB" id="A0A3S5CC19"/>
<keyword evidence="5" id="KW-1185">Reference proteome</keyword>
<evidence type="ECO:0000313" key="4">
    <source>
        <dbReference type="EMBL" id="VEL08687.1"/>
    </source>
</evidence>
<dbReference type="EMBL" id="CAAALY010004504">
    <property type="protein sequence ID" value="VEL08687.1"/>
    <property type="molecule type" value="Genomic_DNA"/>
</dbReference>
<dbReference type="InterPro" id="IPR015422">
    <property type="entry name" value="PyrdxlP-dep_Trfase_small"/>
</dbReference>
<organism evidence="4 5">
    <name type="scientific">Protopolystoma xenopodis</name>
    <dbReference type="NCBI Taxonomy" id="117903"/>
    <lineage>
        <taxon>Eukaryota</taxon>
        <taxon>Metazoa</taxon>
        <taxon>Spiralia</taxon>
        <taxon>Lophotrochozoa</taxon>
        <taxon>Platyhelminthes</taxon>
        <taxon>Monogenea</taxon>
        <taxon>Polyopisthocotylea</taxon>
        <taxon>Polystomatidea</taxon>
        <taxon>Polystomatidae</taxon>
        <taxon>Protopolystoma</taxon>
    </lineage>
</organism>
<keyword evidence="1" id="KW-0662">Pyridine nucleotide biosynthesis</keyword>
<keyword evidence="2" id="KW-0378">Hydrolase</keyword>
<protein>
    <submittedName>
        <fullName evidence="4">Uncharacterized protein</fullName>
    </submittedName>
</protein>